<gene>
    <name evidence="1" type="ORF">NDU88_010971</name>
</gene>
<evidence type="ECO:0008006" key="3">
    <source>
        <dbReference type="Google" id="ProtNLM"/>
    </source>
</evidence>
<comment type="caution">
    <text evidence="1">The sequence shown here is derived from an EMBL/GenBank/DDBJ whole genome shotgun (WGS) entry which is preliminary data.</text>
</comment>
<reference evidence="1" key="1">
    <citation type="journal article" date="2022" name="bioRxiv">
        <title>Sequencing and chromosome-scale assembly of the giantPleurodeles waltlgenome.</title>
        <authorList>
            <person name="Brown T."/>
            <person name="Elewa A."/>
            <person name="Iarovenko S."/>
            <person name="Subramanian E."/>
            <person name="Araus A.J."/>
            <person name="Petzold A."/>
            <person name="Susuki M."/>
            <person name="Suzuki K.-i.T."/>
            <person name="Hayashi T."/>
            <person name="Toyoda A."/>
            <person name="Oliveira C."/>
            <person name="Osipova E."/>
            <person name="Leigh N.D."/>
            <person name="Simon A."/>
            <person name="Yun M.H."/>
        </authorList>
    </citation>
    <scope>NUCLEOTIDE SEQUENCE</scope>
    <source>
        <strain evidence="1">20211129_DDA</strain>
        <tissue evidence="1">Liver</tissue>
    </source>
</reference>
<sequence length="125" mass="12322">MVVLLVGRGSCPSPATSDGCTVVVVLLVGEGSCPSPAASDGCTTMVGGGGSVTVPGPGSLVFLAAGAGSFPFLPADAGSFTFRTCGLDHFPPRVGVVTTEPVDCVAEVLGWVLPTLPVRAGFGEE</sequence>
<dbReference type="AlphaFoldDB" id="A0AAV7PWG0"/>
<evidence type="ECO:0000313" key="1">
    <source>
        <dbReference type="EMBL" id="KAJ1132666.1"/>
    </source>
</evidence>
<proteinExistence type="predicted"/>
<accession>A0AAV7PWG0</accession>
<dbReference type="Proteomes" id="UP001066276">
    <property type="component" value="Chromosome 7"/>
</dbReference>
<keyword evidence="2" id="KW-1185">Reference proteome</keyword>
<protein>
    <recommendedName>
        <fullName evidence="3">Secreted protein</fullName>
    </recommendedName>
</protein>
<dbReference type="EMBL" id="JANPWB010000011">
    <property type="protein sequence ID" value="KAJ1132666.1"/>
    <property type="molecule type" value="Genomic_DNA"/>
</dbReference>
<name>A0AAV7PWG0_PLEWA</name>
<evidence type="ECO:0000313" key="2">
    <source>
        <dbReference type="Proteomes" id="UP001066276"/>
    </source>
</evidence>
<organism evidence="1 2">
    <name type="scientific">Pleurodeles waltl</name>
    <name type="common">Iberian ribbed newt</name>
    <dbReference type="NCBI Taxonomy" id="8319"/>
    <lineage>
        <taxon>Eukaryota</taxon>
        <taxon>Metazoa</taxon>
        <taxon>Chordata</taxon>
        <taxon>Craniata</taxon>
        <taxon>Vertebrata</taxon>
        <taxon>Euteleostomi</taxon>
        <taxon>Amphibia</taxon>
        <taxon>Batrachia</taxon>
        <taxon>Caudata</taxon>
        <taxon>Salamandroidea</taxon>
        <taxon>Salamandridae</taxon>
        <taxon>Pleurodelinae</taxon>
        <taxon>Pleurodeles</taxon>
    </lineage>
</organism>